<dbReference type="OrthoDB" id="3190308at2759"/>
<reference evidence="2 3" key="1">
    <citation type="submission" date="2014-04" db="EMBL/GenBank/DDBJ databases">
        <authorList>
            <consortium name="DOE Joint Genome Institute"/>
            <person name="Kuo A."/>
            <person name="Kohler A."/>
            <person name="Nagy L.G."/>
            <person name="Floudas D."/>
            <person name="Copeland A."/>
            <person name="Barry K.W."/>
            <person name="Cichocki N."/>
            <person name="Veneault-Fourrey C."/>
            <person name="LaButti K."/>
            <person name="Lindquist E.A."/>
            <person name="Lipzen A."/>
            <person name="Lundell T."/>
            <person name="Morin E."/>
            <person name="Murat C."/>
            <person name="Sun H."/>
            <person name="Tunlid A."/>
            <person name="Henrissat B."/>
            <person name="Grigoriev I.V."/>
            <person name="Hibbett D.S."/>
            <person name="Martin F."/>
            <person name="Nordberg H.P."/>
            <person name="Cantor M.N."/>
            <person name="Hua S.X."/>
        </authorList>
    </citation>
    <scope>NUCLEOTIDE SEQUENCE [LARGE SCALE GENOMIC DNA]</scope>
    <source>
        <strain evidence="2 3">LaAM-08-1</strain>
    </source>
</reference>
<keyword evidence="3" id="KW-1185">Reference proteome</keyword>
<sequence length="221" mass="23962">MDKDKEESYPISNEPTAPIRQTRAKTGASQKAATAAPELAGGVSDEPTPVIPPQARKHGRKPTDKVENAPPAKKTKDDKVSVTEPAAKTTATKKADALPRAPLPDHQGRNVHPAGQTVRRRTSAEVAAEQEAKRKAIEDKIRELERAKQLLAEMNVAEDLKMDDGNPQCLSAAAWKRTCHELDYDSDGGEAFDFDDVDVMPNSNLEEPAPKAKAVSMLPVK</sequence>
<protein>
    <submittedName>
        <fullName evidence="2">Uncharacterized protein</fullName>
    </submittedName>
</protein>
<reference evidence="3" key="2">
    <citation type="submission" date="2015-01" db="EMBL/GenBank/DDBJ databases">
        <title>Evolutionary Origins and Diversification of the Mycorrhizal Mutualists.</title>
        <authorList>
            <consortium name="DOE Joint Genome Institute"/>
            <consortium name="Mycorrhizal Genomics Consortium"/>
            <person name="Kohler A."/>
            <person name="Kuo A."/>
            <person name="Nagy L.G."/>
            <person name="Floudas D."/>
            <person name="Copeland A."/>
            <person name="Barry K.W."/>
            <person name="Cichocki N."/>
            <person name="Veneault-Fourrey C."/>
            <person name="LaButti K."/>
            <person name="Lindquist E.A."/>
            <person name="Lipzen A."/>
            <person name="Lundell T."/>
            <person name="Morin E."/>
            <person name="Murat C."/>
            <person name="Riley R."/>
            <person name="Ohm R."/>
            <person name="Sun H."/>
            <person name="Tunlid A."/>
            <person name="Henrissat B."/>
            <person name="Grigoriev I.V."/>
            <person name="Hibbett D.S."/>
            <person name="Martin F."/>
        </authorList>
    </citation>
    <scope>NUCLEOTIDE SEQUENCE [LARGE SCALE GENOMIC DNA]</scope>
    <source>
        <strain evidence="3">LaAM-08-1</strain>
    </source>
</reference>
<evidence type="ECO:0000256" key="1">
    <source>
        <dbReference type="SAM" id="MobiDB-lite"/>
    </source>
</evidence>
<proteinExistence type="predicted"/>
<evidence type="ECO:0000313" key="2">
    <source>
        <dbReference type="EMBL" id="KIJ92100.1"/>
    </source>
</evidence>
<feature type="region of interest" description="Disordered" evidence="1">
    <location>
        <begin position="1"/>
        <end position="133"/>
    </location>
</feature>
<dbReference type="HOGENOM" id="CLU_1250849_0_0_1"/>
<dbReference type="EMBL" id="KN838937">
    <property type="protein sequence ID" value="KIJ92100.1"/>
    <property type="molecule type" value="Genomic_DNA"/>
</dbReference>
<dbReference type="AlphaFoldDB" id="A0A0C9WNN7"/>
<dbReference type="Proteomes" id="UP000054477">
    <property type="component" value="Unassembled WGS sequence"/>
</dbReference>
<evidence type="ECO:0000313" key="3">
    <source>
        <dbReference type="Proteomes" id="UP000054477"/>
    </source>
</evidence>
<organism evidence="2 3">
    <name type="scientific">Laccaria amethystina LaAM-08-1</name>
    <dbReference type="NCBI Taxonomy" id="1095629"/>
    <lineage>
        <taxon>Eukaryota</taxon>
        <taxon>Fungi</taxon>
        <taxon>Dikarya</taxon>
        <taxon>Basidiomycota</taxon>
        <taxon>Agaricomycotina</taxon>
        <taxon>Agaricomycetes</taxon>
        <taxon>Agaricomycetidae</taxon>
        <taxon>Agaricales</taxon>
        <taxon>Agaricineae</taxon>
        <taxon>Hydnangiaceae</taxon>
        <taxon>Laccaria</taxon>
    </lineage>
</organism>
<name>A0A0C9WNN7_9AGAR</name>
<accession>A0A0C9WNN7</accession>
<gene>
    <name evidence="2" type="ORF">K443DRAFT_114102</name>
</gene>